<keyword evidence="6 11" id="KW-0560">Oxidoreductase</keyword>
<comment type="cofactor">
    <cofactor evidence="1 10">
        <name>heme</name>
        <dbReference type="ChEBI" id="CHEBI:30413"/>
    </cofactor>
</comment>
<keyword evidence="8 11" id="KW-0503">Monooxygenase</keyword>
<reference evidence="13" key="1">
    <citation type="submission" date="2025-08" db="UniProtKB">
        <authorList>
            <consortium name="Ensembl"/>
        </authorList>
    </citation>
    <scope>IDENTIFICATION</scope>
</reference>
<proteinExistence type="inferred from homology"/>
<comment type="similarity">
    <text evidence="3 11">Belongs to the cytochrome P450 family.</text>
</comment>
<keyword evidence="14" id="KW-1185">Reference proteome</keyword>
<dbReference type="Proteomes" id="UP000694559">
    <property type="component" value="Unplaced"/>
</dbReference>
<dbReference type="GO" id="GO:0005506">
    <property type="term" value="F:iron ion binding"/>
    <property type="evidence" value="ECO:0007669"/>
    <property type="project" value="InterPro"/>
</dbReference>
<evidence type="ECO:0000313" key="13">
    <source>
        <dbReference type="Ensembl" id="ENSNNAP00000017308.1"/>
    </source>
</evidence>
<name>A0A8C7E1P9_NAJNA</name>
<feature type="transmembrane region" description="Helical" evidence="12">
    <location>
        <begin position="6"/>
        <end position="24"/>
    </location>
</feature>
<dbReference type="Pfam" id="PF00067">
    <property type="entry name" value="p450"/>
    <property type="match status" value="1"/>
</dbReference>
<evidence type="ECO:0000256" key="9">
    <source>
        <dbReference type="ARBA" id="ARBA00023136"/>
    </source>
</evidence>
<dbReference type="GeneTree" id="ENSGT00940000163301"/>
<reference evidence="13" key="2">
    <citation type="submission" date="2025-09" db="UniProtKB">
        <authorList>
            <consortium name="Ensembl"/>
        </authorList>
    </citation>
    <scope>IDENTIFICATION</scope>
</reference>
<dbReference type="FunFam" id="1.10.630.10:FF:000004">
    <property type="entry name" value="cytochrome P450 2D15 isoform X1"/>
    <property type="match status" value="1"/>
</dbReference>
<dbReference type="Ensembl" id="ENSNNAT00000018181.1">
    <property type="protein sequence ID" value="ENSNNAP00000017308.1"/>
    <property type="gene ID" value="ENSNNAG00000011018.1"/>
</dbReference>
<evidence type="ECO:0000256" key="11">
    <source>
        <dbReference type="RuleBase" id="RU000461"/>
    </source>
</evidence>
<dbReference type="PRINTS" id="PR00385">
    <property type="entry name" value="P450"/>
</dbReference>
<keyword evidence="5 10" id="KW-0479">Metal-binding</keyword>
<evidence type="ECO:0000256" key="4">
    <source>
        <dbReference type="ARBA" id="ARBA00022617"/>
    </source>
</evidence>
<keyword evidence="7 10" id="KW-0408">Iron</keyword>
<accession>A0A8C7E1P9</accession>
<dbReference type="GO" id="GO:0006082">
    <property type="term" value="P:organic acid metabolic process"/>
    <property type="evidence" value="ECO:0007669"/>
    <property type="project" value="TreeGrafter"/>
</dbReference>
<dbReference type="SUPFAM" id="SSF48264">
    <property type="entry name" value="Cytochrome P450"/>
    <property type="match status" value="1"/>
</dbReference>
<evidence type="ECO:0000256" key="7">
    <source>
        <dbReference type="ARBA" id="ARBA00023004"/>
    </source>
</evidence>
<dbReference type="InterPro" id="IPR017972">
    <property type="entry name" value="Cyt_P450_CS"/>
</dbReference>
<dbReference type="InterPro" id="IPR002401">
    <property type="entry name" value="Cyt_P450_E_grp-I"/>
</dbReference>
<evidence type="ECO:0000256" key="2">
    <source>
        <dbReference type="ARBA" id="ARBA00004370"/>
    </source>
</evidence>
<dbReference type="GO" id="GO:0016020">
    <property type="term" value="C:membrane"/>
    <property type="evidence" value="ECO:0007669"/>
    <property type="project" value="UniProtKB-SubCell"/>
</dbReference>
<dbReference type="Gene3D" id="1.10.630.10">
    <property type="entry name" value="Cytochrome P450"/>
    <property type="match status" value="1"/>
</dbReference>
<dbReference type="GO" id="GO:0020037">
    <property type="term" value="F:heme binding"/>
    <property type="evidence" value="ECO:0007669"/>
    <property type="project" value="InterPro"/>
</dbReference>
<sequence length="495" mass="57249">MFLSINMAVFSWLVVLSLLFLCFWKNQRPKDFPPGPWSLPLIGNLLQFSKRFPLKELDQVRLFILAKKYGPVFSLYLGRTPMVFTHGFPSAEEVLMIQGTEFAGRVSFPVMDAVTHKKGLLTLKYGEVWKGQRKFSRMLFRNFRLSKRSVEKKILDETSYLIQAFTDNMSVPFDPYEFLDTAVANVICSIIFGKRFEYDNRIFRTFLDEIQLPGNPANFQNSFPVALVRSLPLPHQTILTTAKKIEAFIQKEVEEHKMTLTPGEPRDFTDAYLEEMQKKKGSGFEEEQLRILLFDLFVAGTETMVATFQWTLLYLVAFPEIQEKCWKEIDTVLGSKAILRYEDRKKLPYTNAVIHEIQRVSNVAPLGIPHTPLTDVQLLGYKIPKVKKKISQKTSAHHDESQWKFPNEFNPSNFLNEEGEFVKPEAFLTFSAGPRACLGENLARMELFLFFTSFLRSFQLSWPDKSQAPDLTPHLGVTQFPSRFKLLLKFRQPCE</sequence>
<evidence type="ECO:0000256" key="3">
    <source>
        <dbReference type="ARBA" id="ARBA00010617"/>
    </source>
</evidence>
<dbReference type="AlphaFoldDB" id="A0A8C7E1P9"/>
<dbReference type="InterPro" id="IPR036396">
    <property type="entry name" value="Cyt_P450_sf"/>
</dbReference>
<keyword evidence="12" id="KW-0812">Transmembrane</keyword>
<evidence type="ECO:0000256" key="8">
    <source>
        <dbReference type="ARBA" id="ARBA00023033"/>
    </source>
</evidence>
<dbReference type="GO" id="GO:0016712">
    <property type="term" value="F:oxidoreductase activity, acting on paired donors, with incorporation or reduction of molecular oxygen, reduced flavin or flavoprotein as one donor, and incorporation of one atom of oxygen"/>
    <property type="evidence" value="ECO:0007669"/>
    <property type="project" value="TreeGrafter"/>
</dbReference>
<organism evidence="13 14">
    <name type="scientific">Naja naja</name>
    <name type="common">Indian cobra</name>
    <dbReference type="NCBI Taxonomy" id="35670"/>
    <lineage>
        <taxon>Eukaryota</taxon>
        <taxon>Metazoa</taxon>
        <taxon>Chordata</taxon>
        <taxon>Craniata</taxon>
        <taxon>Vertebrata</taxon>
        <taxon>Euteleostomi</taxon>
        <taxon>Lepidosauria</taxon>
        <taxon>Squamata</taxon>
        <taxon>Bifurcata</taxon>
        <taxon>Unidentata</taxon>
        <taxon>Episquamata</taxon>
        <taxon>Toxicofera</taxon>
        <taxon>Serpentes</taxon>
        <taxon>Colubroidea</taxon>
        <taxon>Elapidae</taxon>
        <taxon>Elapinae</taxon>
        <taxon>Naja</taxon>
    </lineage>
</organism>
<keyword evidence="9 12" id="KW-0472">Membrane</keyword>
<evidence type="ECO:0000256" key="6">
    <source>
        <dbReference type="ARBA" id="ARBA00023002"/>
    </source>
</evidence>
<dbReference type="InterPro" id="IPR050182">
    <property type="entry name" value="Cytochrome_P450_fam2"/>
</dbReference>
<dbReference type="PROSITE" id="PS00086">
    <property type="entry name" value="CYTOCHROME_P450"/>
    <property type="match status" value="1"/>
</dbReference>
<evidence type="ECO:0000256" key="10">
    <source>
        <dbReference type="PIRSR" id="PIRSR602401-1"/>
    </source>
</evidence>
<dbReference type="GO" id="GO:0006805">
    <property type="term" value="P:xenobiotic metabolic process"/>
    <property type="evidence" value="ECO:0007669"/>
    <property type="project" value="TreeGrafter"/>
</dbReference>
<protein>
    <submittedName>
        <fullName evidence="13">Uncharacterized protein</fullName>
    </submittedName>
</protein>
<evidence type="ECO:0000256" key="12">
    <source>
        <dbReference type="SAM" id="Phobius"/>
    </source>
</evidence>
<dbReference type="PANTHER" id="PTHR24300:SF327">
    <property type="entry name" value="CYTOCHROME P450 2F2-RELATED"/>
    <property type="match status" value="1"/>
</dbReference>
<dbReference type="OrthoDB" id="3934656at2759"/>
<evidence type="ECO:0000256" key="1">
    <source>
        <dbReference type="ARBA" id="ARBA00001971"/>
    </source>
</evidence>
<evidence type="ECO:0000256" key="5">
    <source>
        <dbReference type="ARBA" id="ARBA00022723"/>
    </source>
</evidence>
<dbReference type="PANTHER" id="PTHR24300">
    <property type="entry name" value="CYTOCHROME P450 508A4-RELATED"/>
    <property type="match status" value="1"/>
</dbReference>
<dbReference type="OMA" id="NCAMIGF"/>
<comment type="subcellular location">
    <subcellularLocation>
        <location evidence="2">Membrane</location>
    </subcellularLocation>
</comment>
<dbReference type="InterPro" id="IPR001128">
    <property type="entry name" value="Cyt_P450"/>
</dbReference>
<keyword evidence="12" id="KW-1133">Transmembrane helix</keyword>
<dbReference type="GO" id="GO:0005737">
    <property type="term" value="C:cytoplasm"/>
    <property type="evidence" value="ECO:0007669"/>
    <property type="project" value="TreeGrafter"/>
</dbReference>
<evidence type="ECO:0000313" key="14">
    <source>
        <dbReference type="Proteomes" id="UP000694559"/>
    </source>
</evidence>
<keyword evidence="4 10" id="KW-0349">Heme</keyword>
<feature type="binding site" description="axial binding residue" evidence="10">
    <location>
        <position position="437"/>
    </location>
    <ligand>
        <name>heme</name>
        <dbReference type="ChEBI" id="CHEBI:30413"/>
    </ligand>
    <ligandPart>
        <name>Fe</name>
        <dbReference type="ChEBI" id="CHEBI:18248"/>
    </ligandPart>
</feature>
<dbReference type="PRINTS" id="PR00463">
    <property type="entry name" value="EP450I"/>
</dbReference>